<keyword evidence="1" id="KW-0433">Leucine-rich repeat</keyword>
<keyword evidence="2" id="KW-0677">Repeat</keyword>
<keyword evidence="5" id="KW-1185">Reference proteome</keyword>
<dbReference type="SUPFAM" id="SSF52058">
    <property type="entry name" value="L domain-like"/>
    <property type="match status" value="1"/>
</dbReference>
<reference evidence="4 5" key="2">
    <citation type="submission" date="2024-07" db="EMBL/GenBank/DDBJ databases">
        <authorList>
            <person name="Akdeniz Z."/>
        </authorList>
    </citation>
    <scope>NUCLEOTIDE SEQUENCE [LARGE SCALE GENOMIC DNA]</scope>
</reference>
<evidence type="ECO:0000256" key="2">
    <source>
        <dbReference type="ARBA" id="ARBA00022737"/>
    </source>
</evidence>
<comment type="caution">
    <text evidence="3">The sequence shown here is derived from an EMBL/GenBank/DDBJ whole genome shotgun (WGS) entry which is preliminary data.</text>
</comment>
<sequence length="505" mass="57896">MSSPDQNILNQQYDAKMTQKYNSQIKDGNLEIGDCSIGEGDPEIRNLSFIEQLEISTLKLFISTDMHVKLKSNTIQELFLKQLNCVDQFNLKVNDFELENLEVLILQENNLENEQLYNLSKFKKLHTLSVSCNKVDLTHIHSVISLTKLYMQQCEIKNVDLIASLINLKILDLSLNMGIDISPLCKVKSLSKLFIRECGLTQIYQIASLINLEDLYLNANKGIDINPLCKVTSLIKLNISECHLKQIDQIGSLTNLEGLDISSNELLKIDTIRLLVNLKKLSANFNYKIDIAPLEYLVGLIKLDLKKCGLRQLSALKSLINLEALNVSSNYFLDISAIQYLKNLTHLNLKDCNLLSLYVLRPLVKLERLQISNNDIVYLDANLSEMKQLKQLDVQFNRISDFSTLEQHQNFNSINEDGKRCFNISNQTEPFQEELCYANLMKNIESPNFQLKLIQNKRKTLKTYFNAFKLKINAVPIRLHSDQIKFTSSAVRLFKQLDLLDQLGQ</sequence>
<organism evidence="3">
    <name type="scientific">Hexamita inflata</name>
    <dbReference type="NCBI Taxonomy" id="28002"/>
    <lineage>
        <taxon>Eukaryota</taxon>
        <taxon>Metamonada</taxon>
        <taxon>Diplomonadida</taxon>
        <taxon>Hexamitidae</taxon>
        <taxon>Hexamitinae</taxon>
        <taxon>Hexamita</taxon>
    </lineage>
</organism>
<proteinExistence type="predicted"/>
<protein>
    <submittedName>
        <fullName evidence="3">Leucine-rich repeat domain-containing protein</fullName>
    </submittedName>
    <submittedName>
        <fullName evidence="4">Leucine-rich_repeat domain-containing protein</fullName>
    </submittedName>
</protein>
<evidence type="ECO:0000313" key="5">
    <source>
        <dbReference type="Proteomes" id="UP001642409"/>
    </source>
</evidence>
<reference evidence="3" key="1">
    <citation type="submission" date="2023-06" db="EMBL/GenBank/DDBJ databases">
        <authorList>
            <person name="Kurt Z."/>
        </authorList>
    </citation>
    <scope>NUCLEOTIDE SEQUENCE</scope>
</reference>
<dbReference type="InterPro" id="IPR001611">
    <property type="entry name" value="Leu-rich_rpt"/>
</dbReference>
<dbReference type="Proteomes" id="UP001642409">
    <property type="component" value="Unassembled WGS sequence"/>
</dbReference>
<dbReference type="Gene3D" id="3.80.10.10">
    <property type="entry name" value="Ribonuclease Inhibitor"/>
    <property type="match status" value="1"/>
</dbReference>
<dbReference type="InterPro" id="IPR032675">
    <property type="entry name" value="LRR_dom_sf"/>
</dbReference>
<dbReference type="PANTHER" id="PTHR46652:SF3">
    <property type="entry name" value="LEUCINE-RICH REPEAT-CONTAINING PROTEIN 9"/>
    <property type="match status" value="1"/>
</dbReference>
<dbReference type="InterPro" id="IPR050836">
    <property type="entry name" value="SDS22/Internalin_LRR"/>
</dbReference>
<evidence type="ECO:0000313" key="4">
    <source>
        <dbReference type="EMBL" id="CAL6063558.1"/>
    </source>
</evidence>
<accession>A0AA86PR87</accession>
<dbReference type="PROSITE" id="PS51450">
    <property type="entry name" value="LRR"/>
    <property type="match status" value="3"/>
</dbReference>
<evidence type="ECO:0000256" key="1">
    <source>
        <dbReference type="ARBA" id="ARBA00022614"/>
    </source>
</evidence>
<dbReference type="EMBL" id="CATOUU010000666">
    <property type="protein sequence ID" value="CAI9939619.1"/>
    <property type="molecule type" value="Genomic_DNA"/>
</dbReference>
<dbReference type="AlphaFoldDB" id="A0AA86PR87"/>
<name>A0AA86PR87_9EUKA</name>
<dbReference type="EMBL" id="CAXDID020000246">
    <property type="protein sequence ID" value="CAL6063558.1"/>
    <property type="molecule type" value="Genomic_DNA"/>
</dbReference>
<gene>
    <name evidence="3" type="ORF">HINF_LOCUS27264</name>
    <name evidence="4" type="ORF">HINF_LOCUS50932</name>
</gene>
<evidence type="ECO:0000313" key="3">
    <source>
        <dbReference type="EMBL" id="CAI9939619.1"/>
    </source>
</evidence>
<dbReference type="PANTHER" id="PTHR46652">
    <property type="entry name" value="LEUCINE-RICH REPEAT AND IQ DOMAIN-CONTAINING PROTEIN 1-RELATED"/>
    <property type="match status" value="1"/>
</dbReference>